<accession>D8PNK8</accession>
<evidence type="ECO:0000256" key="4">
    <source>
        <dbReference type="ARBA" id="ARBA00023125"/>
    </source>
</evidence>
<dbReference type="InterPro" id="IPR016527">
    <property type="entry name" value="ORC4"/>
</dbReference>
<dbReference type="InterPro" id="IPR032705">
    <property type="entry name" value="ORC4_C"/>
</dbReference>
<dbReference type="EMBL" id="GL377302">
    <property type="protein sequence ID" value="EFJ02916.1"/>
    <property type="molecule type" value="Genomic_DNA"/>
</dbReference>
<evidence type="ECO:0000313" key="9">
    <source>
        <dbReference type="EMBL" id="EFJ02916.1"/>
    </source>
</evidence>
<feature type="region of interest" description="Disordered" evidence="6">
    <location>
        <begin position="83"/>
        <end position="140"/>
    </location>
</feature>
<dbReference type="InParanoid" id="D8PNK8"/>
<evidence type="ECO:0000256" key="3">
    <source>
        <dbReference type="ARBA" id="ARBA00022705"/>
    </source>
</evidence>
<dbReference type="GO" id="GO:0006270">
    <property type="term" value="P:DNA replication initiation"/>
    <property type="evidence" value="ECO:0007669"/>
    <property type="project" value="TreeGrafter"/>
</dbReference>
<dbReference type="eggNOG" id="KOG2228">
    <property type="taxonomic scope" value="Eukaryota"/>
</dbReference>
<evidence type="ECO:0000259" key="8">
    <source>
        <dbReference type="Pfam" id="PF14629"/>
    </source>
</evidence>
<dbReference type="VEuPathDB" id="FungiDB:SCHCODRAFT_02666385"/>
<dbReference type="PANTHER" id="PTHR12087:SF0">
    <property type="entry name" value="ORIGIN RECOGNITION COMPLEX SUBUNIT 4"/>
    <property type="match status" value="1"/>
</dbReference>
<evidence type="ECO:0000256" key="5">
    <source>
        <dbReference type="ARBA" id="ARBA00023242"/>
    </source>
</evidence>
<protein>
    <submittedName>
        <fullName evidence="9">Uncharacterized protein</fullName>
    </submittedName>
</protein>
<keyword evidence="10" id="KW-1185">Reference proteome</keyword>
<feature type="domain" description="Origin recognition complex subunit 4 C-terminal" evidence="8">
    <location>
        <begin position="245"/>
        <end position="433"/>
    </location>
</feature>
<evidence type="ECO:0000259" key="7">
    <source>
        <dbReference type="Pfam" id="PF13191"/>
    </source>
</evidence>
<dbReference type="HOGENOM" id="CLU_007115_0_1_1"/>
<feature type="compositionally biased region" description="Acidic residues" evidence="6">
    <location>
        <begin position="91"/>
        <end position="110"/>
    </location>
</feature>
<dbReference type="OMA" id="AFTFQRN"/>
<dbReference type="Pfam" id="PF14629">
    <property type="entry name" value="ORC4_C"/>
    <property type="match status" value="1"/>
</dbReference>
<evidence type="ECO:0000256" key="1">
    <source>
        <dbReference type="ARBA" id="ARBA00004123"/>
    </source>
</evidence>
<comment type="subcellular location">
    <subcellularLocation>
        <location evidence="1">Nucleus</location>
    </subcellularLocation>
</comment>
<dbReference type="InterPro" id="IPR041664">
    <property type="entry name" value="AAA_16"/>
</dbReference>
<keyword evidence="3" id="KW-0235">DNA replication</keyword>
<name>D8PNK8_SCHCM</name>
<dbReference type="Gene3D" id="3.40.50.300">
    <property type="entry name" value="P-loop containing nucleotide triphosphate hydrolases"/>
    <property type="match status" value="1"/>
</dbReference>
<dbReference type="AlphaFoldDB" id="D8PNK8"/>
<evidence type="ECO:0000256" key="6">
    <source>
        <dbReference type="SAM" id="MobiDB-lite"/>
    </source>
</evidence>
<keyword evidence="5" id="KW-0539">Nucleus</keyword>
<proteinExistence type="inferred from homology"/>
<keyword evidence="4" id="KW-0238">DNA-binding</keyword>
<dbReference type="GO" id="GO:0005664">
    <property type="term" value="C:nuclear origin of replication recognition complex"/>
    <property type="evidence" value="ECO:0007669"/>
    <property type="project" value="TreeGrafter"/>
</dbReference>
<evidence type="ECO:0000256" key="2">
    <source>
        <dbReference type="ARBA" id="ARBA00005334"/>
    </source>
</evidence>
<dbReference type="Proteomes" id="UP000007431">
    <property type="component" value="Unassembled WGS sequence"/>
</dbReference>
<feature type="non-terminal residue" evidence="9">
    <location>
        <position position="1"/>
    </location>
</feature>
<dbReference type="SUPFAM" id="SSF52540">
    <property type="entry name" value="P-loop containing nucleoside triphosphate hydrolases"/>
    <property type="match status" value="1"/>
</dbReference>
<dbReference type="InterPro" id="IPR027417">
    <property type="entry name" value="P-loop_NTPase"/>
</dbReference>
<comment type="similarity">
    <text evidence="2">Belongs to the ORC4 family.</text>
</comment>
<sequence length="450" mass="49329">EQEPHPNEVTLEELTALLHGTIRRGEGNSCFVLGPPGSGKSAIFEQSLTHAGGKPIVIRLSGIAQTSDKLAMREIAYQLTQQTGTTYLSGGDDEDDEDEDAPPPDADDGAEAPPTLTQDADENPFVVSSADPGALSPTHGNVSLPPAAQLPALISILTTLDRPVVLLLDAIDLFALHPRQALLYCTLDAVQSCQAQPGRNGLAVVGLTARLDTLYLLEKRVKSRFSQRVMRTGPVRSAGQYHLLARRFLEVGEFSENEEWGDKWREAVRKFMGEAEVETVLRDTFSLTRDVRVLQRILTGMVARLTPQAPFPTAAALQAAVASQRIREPFSYLPHLSYPALCLLVAWMHWDTIGHPEVNFEMLRKSFEDACHTSNVMPVTVNGVSIGMMRCQAFEALIDMRIFVPVAAPSASVGNTFVKYRCAIERYDIKNAVNVDGQVALKKWMAKTIL</sequence>
<dbReference type="STRING" id="578458.D8PNK8"/>
<evidence type="ECO:0000313" key="10">
    <source>
        <dbReference type="Proteomes" id="UP000007431"/>
    </source>
</evidence>
<feature type="domain" description="Orc1-like AAA ATPase" evidence="7">
    <location>
        <begin position="10"/>
        <end position="192"/>
    </location>
</feature>
<dbReference type="GO" id="GO:0003688">
    <property type="term" value="F:DNA replication origin binding"/>
    <property type="evidence" value="ECO:0007669"/>
    <property type="project" value="TreeGrafter"/>
</dbReference>
<reference evidence="9 10" key="1">
    <citation type="journal article" date="2010" name="Nat. Biotechnol.">
        <title>Genome sequence of the model mushroom Schizophyllum commune.</title>
        <authorList>
            <person name="Ohm R.A."/>
            <person name="de Jong J.F."/>
            <person name="Lugones L.G."/>
            <person name="Aerts A."/>
            <person name="Kothe E."/>
            <person name="Stajich J.E."/>
            <person name="de Vries R.P."/>
            <person name="Record E."/>
            <person name="Levasseur A."/>
            <person name="Baker S.E."/>
            <person name="Bartholomew K.A."/>
            <person name="Coutinho P.M."/>
            <person name="Erdmann S."/>
            <person name="Fowler T.J."/>
            <person name="Gathman A.C."/>
            <person name="Lombard V."/>
            <person name="Henrissat B."/>
            <person name="Knabe N."/>
            <person name="Kuees U."/>
            <person name="Lilly W.W."/>
            <person name="Lindquist E."/>
            <person name="Lucas S."/>
            <person name="Magnuson J.K."/>
            <person name="Piumi F."/>
            <person name="Raudaskoski M."/>
            <person name="Salamov A."/>
            <person name="Schmutz J."/>
            <person name="Schwarze F.W.M.R."/>
            <person name="vanKuyk P.A."/>
            <person name="Horton J.S."/>
            <person name="Grigoriev I.V."/>
            <person name="Woesten H.A.B."/>
        </authorList>
    </citation>
    <scope>NUCLEOTIDE SEQUENCE [LARGE SCALE GENOMIC DNA]</scope>
    <source>
        <strain evidence="10">H4-8 / FGSC 9210</strain>
    </source>
</reference>
<dbReference type="PANTHER" id="PTHR12087">
    <property type="entry name" value="ORIGIN RECOGNITION COMPLEX SUBUNIT 4"/>
    <property type="match status" value="1"/>
</dbReference>
<gene>
    <name evidence="9" type="ORF">SCHCODRAFT_46745</name>
</gene>
<dbReference type="Pfam" id="PF13191">
    <property type="entry name" value="AAA_16"/>
    <property type="match status" value="1"/>
</dbReference>
<organism evidence="10">
    <name type="scientific">Schizophyllum commune (strain H4-8 / FGSC 9210)</name>
    <name type="common">Split gill fungus</name>
    <dbReference type="NCBI Taxonomy" id="578458"/>
    <lineage>
        <taxon>Eukaryota</taxon>
        <taxon>Fungi</taxon>
        <taxon>Dikarya</taxon>
        <taxon>Basidiomycota</taxon>
        <taxon>Agaricomycotina</taxon>
        <taxon>Agaricomycetes</taxon>
        <taxon>Agaricomycetidae</taxon>
        <taxon>Agaricales</taxon>
        <taxon>Schizophyllaceae</taxon>
        <taxon>Schizophyllum</taxon>
    </lineage>
</organism>